<dbReference type="EMBL" id="BMRB01000003">
    <property type="protein sequence ID" value="GGS41421.1"/>
    <property type="molecule type" value="Genomic_DNA"/>
</dbReference>
<reference evidence="1" key="1">
    <citation type="journal article" date="2014" name="Int. J. Syst. Evol. Microbiol.">
        <title>Complete genome sequence of Corynebacterium casei LMG S-19264T (=DSM 44701T), isolated from a smear-ripened cheese.</title>
        <authorList>
            <consortium name="US DOE Joint Genome Institute (JGI-PGF)"/>
            <person name="Walter F."/>
            <person name="Albersmeier A."/>
            <person name="Kalinowski J."/>
            <person name="Ruckert C."/>
        </authorList>
    </citation>
    <scope>NUCLEOTIDE SEQUENCE</scope>
    <source>
        <strain evidence="1">JCM 3276</strain>
    </source>
</reference>
<comment type="caution">
    <text evidence="1">The sequence shown here is derived from an EMBL/GenBank/DDBJ whole genome shotgun (WGS) entry which is preliminary data.</text>
</comment>
<organism evidence="1 2">
    <name type="scientific">Actinokineospora fastidiosa</name>
    <dbReference type="NCBI Taxonomy" id="1816"/>
    <lineage>
        <taxon>Bacteria</taxon>
        <taxon>Bacillati</taxon>
        <taxon>Actinomycetota</taxon>
        <taxon>Actinomycetes</taxon>
        <taxon>Pseudonocardiales</taxon>
        <taxon>Pseudonocardiaceae</taxon>
        <taxon>Actinokineospora</taxon>
    </lineage>
</organism>
<sequence>MRLTVCGDCYAEDADRAAGLERLRAVAARVGASVRLVDCLDACDTANVLVVQRPGEPPVWLGWVFGADVLTDVEAWLTSGGPLPDILDLHRVTAPGLRKAQWAGE</sequence>
<evidence type="ECO:0000313" key="2">
    <source>
        <dbReference type="Proteomes" id="UP000660680"/>
    </source>
</evidence>
<keyword evidence="2" id="KW-1185">Reference proteome</keyword>
<reference evidence="1" key="2">
    <citation type="submission" date="2020-09" db="EMBL/GenBank/DDBJ databases">
        <authorList>
            <person name="Sun Q."/>
            <person name="Ohkuma M."/>
        </authorList>
    </citation>
    <scope>NUCLEOTIDE SEQUENCE</scope>
    <source>
        <strain evidence="1">JCM 3276</strain>
    </source>
</reference>
<dbReference type="RefSeq" id="WP_189212058.1">
    <property type="nucleotide sequence ID" value="NZ_BMRB01000003.1"/>
</dbReference>
<gene>
    <name evidence="1" type="ORF">GCM10010171_40100</name>
</gene>
<accession>A0A918GJT2</accession>
<dbReference type="Proteomes" id="UP000660680">
    <property type="component" value="Unassembled WGS sequence"/>
</dbReference>
<evidence type="ECO:0008006" key="3">
    <source>
        <dbReference type="Google" id="ProtNLM"/>
    </source>
</evidence>
<dbReference type="AlphaFoldDB" id="A0A918GJT2"/>
<name>A0A918GJT2_9PSEU</name>
<evidence type="ECO:0000313" key="1">
    <source>
        <dbReference type="EMBL" id="GGS41421.1"/>
    </source>
</evidence>
<proteinExistence type="predicted"/>
<protein>
    <recommendedName>
        <fullName evidence="3">(2Fe-2S) ferredoxin domain-containing protein</fullName>
    </recommendedName>
</protein>